<dbReference type="Proteomes" id="UP000006078">
    <property type="component" value="Unassembled WGS sequence"/>
</dbReference>
<dbReference type="InterPro" id="IPR012337">
    <property type="entry name" value="RNaseH-like_sf"/>
</dbReference>
<dbReference type="Pfam" id="PF01612">
    <property type="entry name" value="DNA_pol_A_exo1"/>
    <property type="match status" value="1"/>
</dbReference>
<dbReference type="eggNOG" id="COG0349">
    <property type="taxonomic scope" value="Bacteria"/>
</dbReference>
<keyword evidence="5" id="KW-1185">Reference proteome</keyword>
<evidence type="ECO:0000313" key="3">
    <source>
        <dbReference type="EMBL" id="CCI83192.1"/>
    </source>
</evidence>
<feature type="region of interest" description="Disordered" evidence="1">
    <location>
        <begin position="293"/>
        <end position="319"/>
    </location>
</feature>
<organism evidence="3 6">
    <name type="scientific">Corynebacterium otitidis ATCC 51513</name>
    <dbReference type="NCBI Taxonomy" id="883169"/>
    <lineage>
        <taxon>Bacteria</taxon>
        <taxon>Bacillati</taxon>
        <taxon>Actinomycetota</taxon>
        <taxon>Actinomycetes</taxon>
        <taxon>Mycobacteriales</taxon>
        <taxon>Corynebacteriaceae</taxon>
        <taxon>Corynebacterium</taxon>
    </lineage>
</organism>
<dbReference type="Proteomes" id="UP000011016">
    <property type="component" value="Unassembled WGS sequence"/>
</dbReference>
<dbReference type="EMBL" id="CAJZ01000064">
    <property type="protein sequence ID" value="CCI83192.1"/>
    <property type="molecule type" value="Genomic_DNA"/>
</dbReference>
<dbReference type="InterPro" id="IPR044876">
    <property type="entry name" value="HRDC_dom_sf"/>
</dbReference>
<dbReference type="GO" id="GO:0003676">
    <property type="term" value="F:nucleic acid binding"/>
    <property type="evidence" value="ECO:0007669"/>
    <property type="project" value="InterPro"/>
</dbReference>
<feature type="domain" description="HRDC" evidence="2">
    <location>
        <begin position="221"/>
        <end position="300"/>
    </location>
</feature>
<evidence type="ECO:0000313" key="6">
    <source>
        <dbReference type="Proteomes" id="UP000011016"/>
    </source>
</evidence>
<dbReference type="RefSeq" id="WP_004599916.1">
    <property type="nucleotide sequence ID" value="NZ_HF541865.1"/>
</dbReference>
<comment type="caution">
    <text evidence="3">The sequence shown here is derived from an EMBL/GenBank/DDBJ whole genome shotgun (WGS) entry which is preliminary data.</text>
</comment>
<name>I7L8F2_9CORY</name>
<dbReference type="Gene3D" id="1.10.150.80">
    <property type="entry name" value="HRDC domain"/>
    <property type="match status" value="2"/>
</dbReference>
<dbReference type="SUPFAM" id="SSF47819">
    <property type="entry name" value="HRDC-like"/>
    <property type="match status" value="1"/>
</dbReference>
<dbReference type="Gene3D" id="3.30.420.10">
    <property type="entry name" value="Ribonuclease H-like superfamily/Ribonuclease H"/>
    <property type="match status" value="1"/>
</dbReference>
<dbReference type="GO" id="GO:0033890">
    <property type="term" value="F:ribonuclease D activity"/>
    <property type="evidence" value="ECO:0007669"/>
    <property type="project" value="UniProtKB-EC"/>
</dbReference>
<proteinExistence type="predicted"/>
<dbReference type="OrthoDB" id="144122at2"/>
<dbReference type="HOGENOM" id="CLU_042387_3_0_11"/>
<dbReference type="SUPFAM" id="SSF53098">
    <property type="entry name" value="Ribonuclease H-like"/>
    <property type="match status" value="1"/>
</dbReference>
<dbReference type="STRING" id="29321.AAV33_05240"/>
<sequence length="399" mass="45035">MPRTLTSPADGRPALRQTPDEFQAAAEALAEGRGPFAIDTERASSFRYDDRVFLLQVRRRGAGTFLFAPEGARRELTAALKPVLGGEDWVLHAAGTDLGPLSWLGLEPGRLFDTELAGRLAGFDRVNLAAMLERVFDVTLLKGHGAEDWSTAPLPAEWLDYAALDVELLLELAEALTEILDSQGKLEWAEEDFRALAAEHRSEPRPERRWDRVKSIGKLRSPRQLAVARGLFEWREDRARKEDLSPHLVMRDRALLALAENPPRSPAEVRRAPYMGSRQRGLEREIMDAVTKALKSPRSRWPRRLEPRHEHPPHQSWPSRYPKAAAALEAIRGRLDTLSERIDVPRENIVQPSALRAVVWDATERGTVHSTRDLQLDLSERGARPWQRELVVPLMAGLY</sequence>
<dbReference type="PATRIC" id="fig|883169.3.peg.25"/>
<dbReference type="InterPro" id="IPR041605">
    <property type="entry name" value="Exo_C"/>
</dbReference>
<keyword evidence="3" id="KW-0378">Hydrolase</keyword>
<dbReference type="InterPro" id="IPR002121">
    <property type="entry name" value="HRDC_dom"/>
</dbReference>
<reference evidence="3 6" key="1">
    <citation type="journal article" date="2012" name="J. Bacteriol.">
        <title>Draft Genome Sequence of Turicella otitidis ATCC 51513, Isolated from Middle Ear Fluid from a Child with Otitis Media.</title>
        <authorList>
            <person name="Brinkrolf K."/>
            <person name="Schneider J."/>
            <person name="Knecht M."/>
            <person name="Ruckert C."/>
            <person name="Tauch A."/>
        </authorList>
    </citation>
    <scope>NUCLEOTIDE SEQUENCE [LARGE SCALE GENOMIC DNA]</scope>
    <source>
        <strain evidence="3 6">ATCC 51513</strain>
    </source>
</reference>
<dbReference type="Pfam" id="PF00570">
    <property type="entry name" value="HRDC"/>
    <property type="match status" value="1"/>
</dbReference>
<dbReference type="SMART" id="SM00474">
    <property type="entry name" value="35EXOc"/>
    <property type="match status" value="1"/>
</dbReference>
<gene>
    <name evidence="3" type="primary">rnd</name>
    <name evidence="3" type="ORF">BN46_0444</name>
    <name evidence="4" type="ORF">HMPREF9719_00026</name>
</gene>
<feature type="compositionally biased region" description="Basic and acidic residues" evidence="1">
    <location>
        <begin position="303"/>
        <end position="313"/>
    </location>
</feature>
<dbReference type="InterPro" id="IPR051086">
    <property type="entry name" value="RNase_D-like"/>
</dbReference>
<dbReference type="GO" id="GO:0000166">
    <property type="term" value="F:nucleotide binding"/>
    <property type="evidence" value="ECO:0007669"/>
    <property type="project" value="InterPro"/>
</dbReference>
<dbReference type="InterPro" id="IPR002562">
    <property type="entry name" value="3'-5'_exonuclease_dom"/>
</dbReference>
<dbReference type="Pfam" id="PF18305">
    <property type="entry name" value="DNA_pol_A_exoN"/>
    <property type="match status" value="1"/>
</dbReference>
<dbReference type="GO" id="GO:0006139">
    <property type="term" value="P:nucleobase-containing compound metabolic process"/>
    <property type="evidence" value="ECO:0007669"/>
    <property type="project" value="InterPro"/>
</dbReference>
<dbReference type="EMBL" id="AHAE01000002">
    <property type="protein sequence ID" value="EJZ83031.1"/>
    <property type="molecule type" value="Genomic_DNA"/>
</dbReference>
<dbReference type="EC" id="3.1.13.5" evidence="3"/>
<protein>
    <submittedName>
        <fullName evidence="3">Ribonuclease D</fullName>
        <ecNumber evidence="3">3.1.13.5</ecNumber>
    </submittedName>
</protein>
<accession>I7L8F2</accession>
<dbReference type="PANTHER" id="PTHR47649:SF1">
    <property type="entry name" value="RIBONUCLEASE D"/>
    <property type="match status" value="1"/>
</dbReference>
<evidence type="ECO:0000259" key="2">
    <source>
        <dbReference type="PROSITE" id="PS50967"/>
    </source>
</evidence>
<dbReference type="InterPro" id="IPR010997">
    <property type="entry name" value="HRDC-like_sf"/>
</dbReference>
<dbReference type="PROSITE" id="PS50967">
    <property type="entry name" value="HRDC"/>
    <property type="match status" value="1"/>
</dbReference>
<reference evidence="4 5" key="2">
    <citation type="submission" date="2012-08" db="EMBL/GenBank/DDBJ databases">
        <title>The Genome Sequence of Turicella otitidis ATCC 51513.</title>
        <authorList>
            <consortium name="The Broad Institute Genome Sequencing Platform"/>
            <person name="Earl A."/>
            <person name="Ward D."/>
            <person name="Feldgarden M."/>
            <person name="Gevers D."/>
            <person name="Huys G."/>
            <person name="Walker B."/>
            <person name="Young S.K."/>
            <person name="Zeng Q."/>
            <person name="Gargeya S."/>
            <person name="Fitzgerald M."/>
            <person name="Haas B."/>
            <person name="Abouelleil A."/>
            <person name="Alvarado L."/>
            <person name="Arachchi H.M."/>
            <person name="Berlin A.M."/>
            <person name="Chapman S.B."/>
            <person name="Goldberg J."/>
            <person name="Griggs A."/>
            <person name="Gujja S."/>
            <person name="Hansen M."/>
            <person name="Howarth C."/>
            <person name="Imamovic A."/>
            <person name="Larimer J."/>
            <person name="McCowen C."/>
            <person name="Montmayeur A."/>
            <person name="Murphy C."/>
            <person name="Neiman D."/>
            <person name="Pearson M."/>
            <person name="Priest M."/>
            <person name="Roberts A."/>
            <person name="Saif S."/>
            <person name="Shea T."/>
            <person name="Sisk P."/>
            <person name="Sykes S."/>
            <person name="Wortman J."/>
            <person name="Nusbaum C."/>
            <person name="Birren B."/>
        </authorList>
    </citation>
    <scope>NUCLEOTIDE SEQUENCE [LARGE SCALE GENOMIC DNA]</scope>
    <source>
        <strain evidence="4 5">ATCC 51513</strain>
    </source>
</reference>
<dbReference type="InterPro" id="IPR036397">
    <property type="entry name" value="RNaseH_sf"/>
</dbReference>
<dbReference type="AlphaFoldDB" id="I7L8F2"/>
<evidence type="ECO:0000313" key="5">
    <source>
        <dbReference type="Proteomes" id="UP000006078"/>
    </source>
</evidence>
<evidence type="ECO:0000313" key="4">
    <source>
        <dbReference type="EMBL" id="EJZ83031.1"/>
    </source>
</evidence>
<dbReference type="GO" id="GO:0008408">
    <property type="term" value="F:3'-5' exonuclease activity"/>
    <property type="evidence" value="ECO:0007669"/>
    <property type="project" value="InterPro"/>
</dbReference>
<evidence type="ECO:0000256" key="1">
    <source>
        <dbReference type="SAM" id="MobiDB-lite"/>
    </source>
</evidence>
<dbReference type="SMART" id="SM00341">
    <property type="entry name" value="HRDC"/>
    <property type="match status" value="1"/>
</dbReference>
<dbReference type="PANTHER" id="PTHR47649">
    <property type="entry name" value="RIBONUCLEASE D"/>
    <property type="match status" value="1"/>
</dbReference>